<dbReference type="InterPro" id="IPR036397">
    <property type="entry name" value="RNaseH_sf"/>
</dbReference>
<protein>
    <submittedName>
        <fullName evidence="2">Uncharacterized protein LOC107767335</fullName>
    </submittedName>
</protein>
<dbReference type="OrthoDB" id="1223163at2759"/>
<dbReference type="GeneID" id="107767335"/>
<dbReference type="InterPro" id="IPR043502">
    <property type="entry name" value="DNA/RNA_pol_sf"/>
</dbReference>
<dbReference type="SUPFAM" id="SSF53098">
    <property type="entry name" value="Ribonuclease H-like"/>
    <property type="match status" value="1"/>
</dbReference>
<organism evidence="1 2">
    <name type="scientific">Nicotiana tabacum</name>
    <name type="common">Common tobacco</name>
    <dbReference type="NCBI Taxonomy" id="4097"/>
    <lineage>
        <taxon>Eukaryota</taxon>
        <taxon>Viridiplantae</taxon>
        <taxon>Streptophyta</taxon>
        <taxon>Embryophyta</taxon>
        <taxon>Tracheophyta</taxon>
        <taxon>Spermatophyta</taxon>
        <taxon>Magnoliopsida</taxon>
        <taxon>eudicotyledons</taxon>
        <taxon>Gunneridae</taxon>
        <taxon>Pentapetalae</taxon>
        <taxon>asterids</taxon>
        <taxon>lamiids</taxon>
        <taxon>Solanales</taxon>
        <taxon>Solanaceae</taxon>
        <taxon>Nicotianoideae</taxon>
        <taxon>Nicotianeae</taxon>
        <taxon>Nicotiana</taxon>
    </lineage>
</organism>
<dbReference type="PANTHER" id="PTHR34072">
    <property type="entry name" value="ENZYMATIC POLYPROTEIN-RELATED"/>
    <property type="match status" value="1"/>
</dbReference>
<dbReference type="KEGG" id="nta:107767335"/>
<sequence length="451" mass="52921">MDLKAAGEKTLLQLNELDEFRLHSYENAKFYKEKTKRWHDKHIKPHHFELLEKDVTFNFDKAYLKEFEELKKKLVATPIIVAPNWSLPFELMCDASDHAIGAVLVQRKDKVFDVEIRDRKGTLSQVADRLSRLENHDHVDEGGQINEIFHDEQLFAITQDPLPCYADYVNYLVSGVLSSEIESEARKWFLHDVNFYYWDEPYLYKQCADQMMRRCIPEKEVELVLYDCHASPYGGHHGGIRTTAKLLNNLLAKYEVRHRVATAYHPQTNGQDEVSNREIKQILEKTVSVNIKDWSVKSDDALWAYRNAYKTPIGALLYRLVYGKACHLPVELEHKAYWANKKFNMDLKAAGEKALLQLNELDEFRLHSYENAKFYKEKTKRWHDKHIKPHHFEPGQHVLLFNSRLNLLPWRLKSRCSGSFEVVRFTPYGAIELRALNGEIQFLVNGHRVKH</sequence>
<evidence type="ECO:0000313" key="1">
    <source>
        <dbReference type="Proteomes" id="UP000790787"/>
    </source>
</evidence>
<dbReference type="RefSeq" id="XP_016441792.2">
    <property type="nucleotide sequence ID" value="XM_016586306.2"/>
</dbReference>
<dbReference type="InterPro" id="IPR012337">
    <property type="entry name" value="RNaseH-like_sf"/>
</dbReference>
<dbReference type="InterPro" id="IPR041577">
    <property type="entry name" value="RT_RNaseH_2"/>
</dbReference>
<dbReference type="SUPFAM" id="SSF56672">
    <property type="entry name" value="DNA/RNA polymerases"/>
    <property type="match status" value="1"/>
</dbReference>
<reference evidence="1" key="1">
    <citation type="journal article" date="2014" name="Nat. Commun.">
        <title>The tobacco genome sequence and its comparison with those of tomato and potato.</title>
        <authorList>
            <person name="Sierro N."/>
            <person name="Battey J.N."/>
            <person name="Ouadi S."/>
            <person name="Bakaher N."/>
            <person name="Bovet L."/>
            <person name="Willig A."/>
            <person name="Goepfert S."/>
            <person name="Peitsch M.C."/>
            <person name="Ivanov N.V."/>
        </authorList>
    </citation>
    <scope>NUCLEOTIDE SEQUENCE [LARGE SCALE GENOMIC DNA]</scope>
</reference>
<proteinExistence type="predicted"/>
<dbReference type="GO" id="GO:0003676">
    <property type="term" value="F:nucleic acid binding"/>
    <property type="evidence" value="ECO:0007669"/>
    <property type="project" value="InterPro"/>
</dbReference>
<dbReference type="Gene3D" id="3.30.420.10">
    <property type="entry name" value="Ribonuclease H-like superfamily/Ribonuclease H"/>
    <property type="match status" value="1"/>
</dbReference>
<dbReference type="PaxDb" id="4097-A0A1S3XQ53"/>
<dbReference type="Proteomes" id="UP000790787">
    <property type="component" value="Chromosome 16"/>
</dbReference>
<dbReference type="Pfam" id="PF17919">
    <property type="entry name" value="RT_RNaseH_2"/>
    <property type="match status" value="1"/>
</dbReference>
<evidence type="ECO:0000313" key="2">
    <source>
        <dbReference type="RefSeq" id="XP_016441792.2"/>
    </source>
</evidence>
<name>A0A1S3XQ53_TOBAC</name>
<reference evidence="2" key="2">
    <citation type="submission" date="2025-08" db="UniProtKB">
        <authorList>
            <consortium name="RefSeq"/>
        </authorList>
    </citation>
    <scope>IDENTIFICATION</scope>
    <source>
        <tissue evidence="2">Leaf</tissue>
    </source>
</reference>
<gene>
    <name evidence="2" type="primary">LOC107767335</name>
</gene>
<keyword evidence="1" id="KW-1185">Reference proteome</keyword>
<dbReference type="RefSeq" id="XP_016441792.1">
    <property type="nucleotide sequence ID" value="XM_016586306.1"/>
</dbReference>
<dbReference type="PANTHER" id="PTHR34072:SF57">
    <property type="entry name" value="RNA-DIRECTED DNA POLYMERASE"/>
    <property type="match status" value="1"/>
</dbReference>
<dbReference type="AlphaFoldDB" id="A0A1S3XQ53"/>
<accession>A0A1S3XQ53</accession>